<dbReference type="InterPro" id="IPR020904">
    <property type="entry name" value="Sc_DH/Rdtase_CS"/>
</dbReference>
<evidence type="ECO:0000313" key="2">
    <source>
        <dbReference type="EMBL" id="UUC44794.1"/>
    </source>
</evidence>
<dbReference type="Pfam" id="PF13561">
    <property type="entry name" value="adh_short_C2"/>
    <property type="match status" value="1"/>
</dbReference>
<dbReference type="PANTHER" id="PTHR43943:SF2">
    <property type="entry name" value="DEHYDROGENASE_REDUCTASE 4"/>
    <property type="match status" value="1"/>
</dbReference>
<proteinExistence type="inferred from homology"/>
<reference evidence="2" key="1">
    <citation type="submission" date="2022-07" db="EMBL/GenBank/DDBJ databases">
        <title>Isolation, identification, and degradation of a PFOSA degrading strain from sewage treatment plant.</title>
        <authorList>
            <person name="Zhang L."/>
            <person name="Huo Y."/>
        </authorList>
    </citation>
    <scope>NUCLEOTIDE SEQUENCE</scope>
    <source>
        <strain evidence="2">C1</strain>
    </source>
</reference>
<dbReference type="PROSITE" id="PS00061">
    <property type="entry name" value="ADH_SHORT"/>
    <property type="match status" value="1"/>
</dbReference>
<dbReference type="Proteomes" id="UP001059844">
    <property type="component" value="Chromosome"/>
</dbReference>
<dbReference type="RefSeq" id="WP_256550478.1">
    <property type="nucleotide sequence ID" value="NZ_CP101751.1"/>
</dbReference>
<gene>
    <name evidence="2" type="ORF">NOX80_14300</name>
</gene>
<dbReference type="PANTHER" id="PTHR43943">
    <property type="entry name" value="DEHYDROGENASE/REDUCTASE (SDR FAMILY) MEMBER 4"/>
    <property type="match status" value="1"/>
</dbReference>
<sequence length="264" mass="28198">MEVDRSDNRYYILESVTDKTSENERFKRKSGSYYRGNSGIGYATAYELNRRGATVIITGRRKEAVETAARTLGVTGLLADQSRLSDIDHLVTEITARFGKIDILLINAGITKLTPIAATTEDLFDEIMNINLKGAYFTLSKFIPVLNDKASVVVLSSTSATISPQGAAVYAASKAALNAVVKIAALELASRQIRVNAVSPGPVATEIMDKLGVNSGIAEQMLNSIPLARFGKPDEVADLIAYLSGDSAAFITGANFLIDGGQSV</sequence>
<dbReference type="Gene3D" id="3.40.50.720">
    <property type="entry name" value="NAD(P)-binding Rossmann-like Domain"/>
    <property type="match status" value="1"/>
</dbReference>
<accession>A0ABY5ITW1</accession>
<protein>
    <submittedName>
        <fullName evidence="2">SDR family oxidoreductase</fullName>
    </submittedName>
</protein>
<organism evidence="2 3">
    <name type="scientific">Flavobacterium cerinum</name>
    <dbReference type="NCBI Taxonomy" id="2502784"/>
    <lineage>
        <taxon>Bacteria</taxon>
        <taxon>Pseudomonadati</taxon>
        <taxon>Bacteroidota</taxon>
        <taxon>Flavobacteriia</taxon>
        <taxon>Flavobacteriales</taxon>
        <taxon>Flavobacteriaceae</taxon>
        <taxon>Flavobacterium</taxon>
    </lineage>
</organism>
<evidence type="ECO:0000256" key="1">
    <source>
        <dbReference type="ARBA" id="ARBA00006484"/>
    </source>
</evidence>
<dbReference type="InterPro" id="IPR036291">
    <property type="entry name" value="NAD(P)-bd_dom_sf"/>
</dbReference>
<comment type="similarity">
    <text evidence="1">Belongs to the short-chain dehydrogenases/reductases (SDR) family.</text>
</comment>
<dbReference type="PRINTS" id="PR00080">
    <property type="entry name" value="SDRFAMILY"/>
</dbReference>
<keyword evidence="3" id="KW-1185">Reference proteome</keyword>
<evidence type="ECO:0000313" key="3">
    <source>
        <dbReference type="Proteomes" id="UP001059844"/>
    </source>
</evidence>
<dbReference type="SUPFAM" id="SSF51735">
    <property type="entry name" value="NAD(P)-binding Rossmann-fold domains"/>
    <property type="match status" value="1"/>
</dbReference>
<dbReference type="PRINTS" id="PR00081">
    <property type="entry name" value="GDHRDH"/>
</dbReference>
<dbReference type="InterPro" id="IPR002347">
    <property type="entry name" value="SDR_fam"/>
</dbReference>
<dbReference type="EMBL" id="CP101751">
    <property type="protein sequence ID" value="UUC44794.1"/>
    <property type="molecule type" value="Genomic_DNA"/>
</dbReference>
<name>A0ABY5ITW1_9FLAO</name>
<dbReference type="CDD" id="cd05233">
    <property type="entry name" value="SDR_c"/>
    <property type="match status" value="1"/>
</dbReference>